<protein>
    <submittedName>
        <fullName evidence="1">(apollo) hypothetical protein</fullName>
    </submittedName>
</protein>
<accession>A0A8S3WZ03</accession>
<dbReference type="Proteomes" id="UP000691718">
    <property type="component" value="Unassembled WGS sequence"/>
</dbReference>
<keyword evidence="2" id="KW-1185">Reference proteome</keyword>
<comment type="caution">
    <text evidence="1">The sequence shown here is derived from an EMBL/GenBank/DDBJ whole genome shotgun (WGS) entry which is preliminary data.</text>
</comment>
<dbReference type="AlphaFoldDB" id="A0A8S3WZ03"/>
<gene>
    <name evidence="1" type="ORF">PAPOLLO_LOCUS10807</name>
</gene>
<reference evidence="1" key="1">
    <citation type="submission" date="2021-04" db="EMBL/GenBank/DDBJ databases">
        <authorList>
            <person name="Tunstrom K."/>
        </authorList>
    </citation>
    <scope>NUCLEOTIDE SEQUENCE</scope>
</reference>
<name>A0A8S3WZ03_PARAO</name>
<evidence type="ECO:0000313" key="2">
    <source>
        <dbReference type="Proteomes" id="UP000691718"/>
    </source>
</evidence>
<evidence type="ECO:0000313" key="1">
    <source>
        <dbReference type="EMBL" id="CAG4984179.1"/>
    </source>
</evidence>
<dbReference type="EMBL" id="CAJQZP010000774">
    <property type="protein sequence ID" value="CAG4984179.1"/>
    <property type="molecule type" value="Genomic_DNA"/>
</dbReference>
<proteinExistence type="predicted"/>
<sequence length="453" mass="51396">MLEQSWDPTSGNLEEEFNRPVESIMRCEDFKSNFARRLSNRYILKSPVSGSRQDMLLKLQPINNTRDIQSQVPERIETCTQLSNCNNMEQIGEPVKPPDKHLKMNADIRNTEVHALNMEVETLRWQLAQTEANRQMHIALLKQIVTFLNRVKDHFDGQKNEDLPRKHVPSRVLAKSLNFNDLPRSRSVLHVNKNIDLTISPVRKISARKISKSISNVNGYKNCNGLWSQSKLSLVPEHESSQKISEEMSRLITLANTVLSTNLPDLACACVNNNNDIDTKLTEDEIERPTSLNVTINFIKDESRSTIVNSSKSDNGVTNKVVEVSSINSNSDDCVSILSHQTELEDKFSALNTLEKERDSSKSAIQPSNENVSEAFDKINDYNALSNFIEDESGFSSMSSFQEIGIPVISIIPPSPCKEVDYLEEISDILEEREKWKSDAIELDKQSVKVFWV</sequence>
<organism evidence="1 2">
    <name type="scientific">Parnassius apollo</name>
    <name type="common">Apollo butterfly</name>
    <name type="synonym">Papilio apollo</name>
    <dbReference type="NCBI Taxonomy" id="110799"/>
    <lineage>
        <taxon>Eukaryota</taxon>
        <taxon>Metazoa</taxon>
        <taxon>Ecdysozoa</taxon>
        <taxon>Arthropoda</taxon>
        <taxon>Hexapoda</taxon>
        <taxon>Insecta</taxon>
        <taxon>Pterygota</taxon>
        <taxon>Neoptera</taxon>
        <taxon>Endopterygota</taxon>
        <taxon>Lepidoptera</taxon>
        <taxon>Glossata</taxon>
        <taxon>Ditrysia</taxon>
        <taxon>Papilionoidea</taxon>
        <taxon>Papilionidae</taxon>
        <taxon>Parnassiinae</taxon>
        <taxon>Parnassini</taxon>
        <taxon>Parnassius</taxon>
        <taxon>Parnassius</taxon>
    </lineage>
</organism>
<dbReference type="OrthoDB" id="6600770at2759"/>